<dbReference type="AlphaFoldDB" id="A0AB39HN06"/>
<gene>
    <name evidence="1" type="ORF">AB4Y30_11565</name>
</gene>
<evidence type="ECO:0000313" key="1">
    <source>
        <dbReference type="EMBL" id="XDK31664.1"/>
    </source>
</evidence>
<organism evidence="1">
    <name type="scientific">Ornithinibacillus sp. 4-3</name>
    <dbReference type="NCBI Taxonomy" id="3231488"/>
    <lineage>
        <taxon>Bacteria</taxon>
        <taxon>Bacillati</taxon>
        <taxon>Bacillota</taxon>
        <taxon>Bacilli</taxon>
        <taxon>Bacillales</taxon>
        <taxon>Bacillaceae</taxon>
        <taxon>Ornithinibacillus</taxon>
    </lineage>
</organism>
<sequence>MSQHVDKQRIQIYESNENQNPLSVEIIKLIKVQVKKGSGIDSDPVRLVDVYYDLKGNYVFTVDSLSEDY</sequence>
<proteinExistence type="predicted"/>
<reference evidence="1" key="1">
    <citation type="submission" date="2024-07" db="EMBL/GenBank/DDBJ databases">
        <title>Halotolerant mesophilic bacterium Ornithinibacillus sp. 4-3, sp. nov., isolated from soil.</title>
        <authorList>
            <person name="Sidarenka A.V."/>
            <person name="Guliayeva D.E."/>
            <person name="Leanovich S.I."/>
            <person name="Hileuskaya K.S."/>
            <person name="Akhremchuk A.E."/>
            <person name="Sikolenko M.A."/>
            <person name="Valentovich L.N."/>
        </authorList>
    </citation>
    <scope>NUCLEOTIDE SEQUENCE</scope>
    <source>
        <strain evidence="1">4-3</strain>
    </source>
</reference>
<name>A0AB39HN06_9BACI</name>
<accession>A0AB39HN06</accession>
<dbReference type="EMBL" id="CP162599">
    <property type="protein sequence ID" value="XDK31664.1"/>
    <property type="molecule type" value="Genomic_DNA"/>
</dbReference>
<dbReference type="RefSeq" id="WP_368652390.1">
    <property type="nucleotide sequence ID" value="NZ_CP162599.1"/>
</dbReference>
<protein>
    <submittedName>
        <fullName evidence="1">Uncharacterized protein</fullName>
    </submittedName>
</protein>